<sequence length="123" mass="14010">MMAAYCTPSRRVLLFLSTRSTGSRFNDARTNRCLAPGASRRKVSHDVRYCISTCSYVAPWTSSLFGFQLSSLNGSTMHGQRCYKLFLVHFYYCICYMLRYYMPLDSQHSCNFIHSALAVVSTG</sequence>
<dbReference type="EMBL" id="KN832011">
    <property type="protein sequence ID" value="KIN98850.1"/>
    <property type="molecule type" value="Genomic_DNA"/>
</dbReference>
<protein>
    <submittedName>
        <fullName evidence="2">Uncharacterized protein</fullName>
    </submittedName>
</protein>
<proteinExistence type="predicted"/>
<name>A0A0C3NTV8_PISTI</name>
<dbReference type="InParanoid" id="A0A0C3NTV8"/>
<gene>
    <name evidence="2" type="ORF">M404DRAFT_825030</name>
</gene>
<reference evidence="2 3" key="1">
    <citation type="submission" date="2014-04" db="EMBL/GenBank/DDBJ databases">
        <authorList>
            <consortium name="DOE Joint Genome Institute"/>
            <person name="Kuo A."/>
            <person name="Kohler A."/>
            <person name="Costa M.D."/>
            <person name="Nagy L.G."/>
            <person name="Floudas D."/>
            <person name="Copeland A."/>
            <person name="Barry K.W."/>
            <person name="Cichocki N."/>
            <person name="Veneault-Fourrey C."/>
            <person name="LaButti K."/>
            <person name="Lindquist E.A."/>
            <person name="Lipzen A."/>
            <person name="Lundell T."/>
            <person name="Morin E."/>
            <person name="Murat C."/>
            <person name="Sun H."/>
            <person name="Tunlid A."/>
            <person name="Henrissat B."/>
            <person name="Grigoriev I.V."/>
            <person name="Hibbett D.S."/>
            <person name="Martin F."/>
            <person name="Nordberg H.P."/>
            <person name="Cantor M.N."/>
            <person name="Hua S.X."/>
        </authorList>
    </citation>
    <scope>NUCLEOTIDE SEQUENCE [LARGE SCALE GENOMIC DNA]</scope>
    <source>
        <strain evidence="2 3">Marx 270</strain>
    </source>
</reference>
<accession>A0A0C3NTV8</accession>
<keyword evidence="3" id="KW-1185">Reference proteome</keyword>
<keyword evidence="1" id="KW-1133">Transmembrane helix</keyword>
<keyword evidence="1" id="KW-0472">Membrane</keyword>
<reference evidence="3" key="2">
    <citation type="submission" date="2015-01" db="EMBL/GenBank/DDBJ databases">
        <title>Evolutionary Origins and Diversification of the Mycorrhizal Mutualists.</title>
        <authorList>
            <consortium name="DOE Joint Genome Institute"/>
            <consortium name="Mycorrhizal Genomics Consortium"/>
            <person name="Kohler A."/>
            <person name="Kuo A."/>
            <person name="Nagy L.G."/>
            <person name="Floudas D."/>
            <person name="Copeland A."/>
            <person name="Barry K.W."/>
            <person name="Cichocki N."/>
            <person name="Veneault-Fourrey C."/>
            <person name="LaButti K."/>
            <person name="Lindquist E.A."/>
            <person name="Lipzen A."/>
            <person name="Lundell T."/>
            <person name="Morin E."/>
            <person name="Murat C."/>
            <person name="Riley R."/>
            <person name="Ohm R."/>
            <person name="Sun H."/>
            <person name="Tunlid A."/>
            <person name="Henrissat B."/>
            <person name="Grigoriev I.V."/>
            <person name="Hibbett D.S."/>
            <person name="Martin F."/>
        </authorList>
    </citation>
    <scope>NUCLEOTIDE SEQUENCE [LARGE SCALE GENOMIC DNA]</scope>
    <source>
        <strain evidence="3">Marx 270</strain>
    </source>
</reference>
<feature type="transmembrane region" description="Helical" evidence="1">
    <location>
        <begin position="85"/>
        <end position="102"/>
    </location>
</feature>
<evidence type="ECO:0000313" key="2">
    <source>
        <dbReference type="EMBL" id="KIN98850.1"/>
    </source>
</evidence>
<dbReference type="AlphaFoldDB" id="A0A0C3NTV8"/>
<dbReference type="HOGENOM" id="CLU_2016198_0_0_1"/>
<keyword evidence="1" id="KW-0812">Transmembrane</keyword>
<dbReference type="Proteomes" id="UP000054217">
    <property type="component" value="Unassembled WGS sequence"/>
</dbReference>
<evidence type="ECO:0000313" key="3">
    <source>
        <dbReference type="Proteomes" id="UP000054217"/>
    </source>
</evidence>
<organism evidence="2 3">
    <name type="scientific">Pisolithus tinctorius Marx 270</name>
    <dbReference type="NCBI Taxonomy" id="870435"/>
    <lineage>
        <taxon>Eukaryota</taxon>
        <taxon>Fungi</taxon>
        <taxon>Dikarya</taxon>
        <taxon>Basidiomycota</taxon>
        <taxon>Agaricomycotina</taxon>
        <taxon>Agaricomycetes</taxon>
        <taxon>Agaricomycetidae</taxon>
        <taxon>Boletales</taxon>
        <taxon>Sclerodermatineae</taxon>
        <taxon>Pisolithaceae</taxon>
        <taxon>Pisolithus</taxon>
    </lineage>
</organism>
<evidence type="ECO:0000256" key="1">
    <source>
        <dbReference type="SAM" id="Phobius"/>
    </source>
</evidence>